<comment type="caution">
    <text evidence="3">The sequence shown here is derived from an EMBL/GenBank/DDBJ whole genome shotgun (WGS) entry which is preliminary data.</text>
</comment>
<keyword evidence="2" id="KW-0732">Signal</keyword>
<evidence type="ECO:0000313" key="4">
    <source>
        <dbReference type="Proteomes" id="UP001642484"/>
    </source>
</evidence>
<sequence length="536" mass="60919">MSRPAACKRFLAPAAALLVYVFSLSCDVYDVPMVKFQMVKCMGRKVLANRCRLGRKAAGCPIPMNEKLYTDVLDLAGVFDRNERFGEFADDLLPSVPHPVDDIVAVVKRHAEKLFPGCTLSLAGSCDRQVHNKYFSDIDIQVHNLTLGAPSEGEFHDFCSLLEHDTDVRKVKFEKGCKAIRLEVWGIPVDVAFTEQFDKDLAMHGPAQTSRLKELYEEYPGAVKAARVAKWIFQDLRGMDVEYIVNDIARDSSKLWENRKRDSHGCLLFRGVVIELAQFPGVSHYSSLRELEKKARTARGRETLLDLEWSLKRSQVLAKVLLQELHCTGVRSKQAEDLQTLCQNVSMIEYECLTRERNQTSANKLALRVEKEMSISQEGVDLGFSVKLESDNAKGKATGVIQPRKQRKKRQGERDSHTAWSNTWEGKLILIFDDMLFCVENSNEIKQAKPLERKFIQAWCTGVDAFLEMATKKQKHERWKSRTMPEGMHQVAARMKALGIASCDMMYSLVEASDWPAAWKAPLLAFLWFWRSKASS</sequence>
<evidence type="ECO:0000256" key="2">
    <source>
        <dbReference type="SAM" id="SignalP"/>
    </source>
</evidence>
<accession>A0ABP0QPX3</accession>
<gene>
    <name evidence="3" type="ORF">CCMP2556_LOCUS42949</name>
</gene>
<dbReference type="PROSITE" id="PS51257">
    <property type="entry name" value="PROKAR_LIPOPROTEIN"/>
    <property type="match status" value="1"/>
</dbReference>
<evidence type="ECO:0000256" key="1">
    <source>
        <dbReference type="SAM" id="MobiDB-lite"/>
    </source>
</evidence>
<dbReference type="EMBL" id="CAXAMN010024695">
    <property type="protein sequence ID" value="CAK9089181.1"/>
    <property type="molecule type" value="Genomic_DNA"/>
</dbReference>
<name>A0ABP0QPX3_9DINO</name>
<feature type="signal peptide" evidence="2">
    <location>
        <begin position="1"/>
        <end position="26"/>
    </location>
</feature>
<proteinExistence type="predicted"/>
<organism evidence="3 4">
    <name type="scientific">Durusdinium trenchii</name>
    <dbReference type="NCBI Taxonomy" id="1381693"/>
    <lineage>
        <taxon>Eukaryota</taxon>
        <taxon>Sar</taxon>
        <taxon>Alveolata</taxon>
        <taxon>Dinophyceae</taxon>
        <taxon>Suessiales</taxon>
        <taxon>Symbiodiniaceae</taxon>
        <taxon>Durusdinium</taxon>
    </lineage>
</organism>
<keyword evidence="4" id="KW-1185">Reference proteome</keyword>
<reference evidence="3 4" key="1">
    <citation type="submission" date="2024-02" db="EMBL/GenBank/DDBJ databases">
        <authorList>
            <person name="Chen Y."/>
            <person name="Shah S."/>
            <person name="Dougan E. K."/>
            <person name="Thang M."/>
            <person name="Chan C."/>
        </authorList>
    </citation>
    <scope>NUCLEOTIDE SEQUENCE [LARGE SCALE GENOMIC DNA]</scope>
</reference>
<dbReference type="Proteomes" id="UP001642484">
    <property type="component" value="Unassembled WGS sequence"/>
</dbReference>
<feature type="region of interest" description="Disordered" evidence="1">
    <location>
        <begin position="395"/>
        <end position="418"/>
    </location>
</feature>
<feature type="chain" id="PRO_5045391499" evidence="2">
    <location>
        <begin position="27"/>
        <end position="536"/>
    </location>
</feature>
<protein>
    <submittedName>
        <fullName evidence="3">Uncharacterized protein</fullName>
    </submittedName>
</protein>
<evidence type="ECO:0000313" key="3">
    <source>
        <dbReference type="EMBL" id="CAK9089181.1"/>
    </source>
</evidence>